<dbReference type="NCBIfam" id="TIGR01782">
    <property type="entry name" value="TonB-Xanth-Caul"/>
    <property type="match status" value="1"/>
</dbReference>
<comment type="similarity">
    <text evidence="4">Belongs to the TonB-dependent receptor family.</text>
</comment>
<dbReference type="GO" id="GO:0009279">
    <property type="term" value="C:cell outer membrane"/>
    <property type="evidence" value="ECO:0007669"/>
    <property type="project" value="UniProtKB-SubCell"/>
</dbReference>
<feature type="chain" id="PRO_5003274087" evidence="6">
    <location>
        <begin position="30"/>
        <end position="986"/>
    </location>
</feature>
<dbReference type="InterPro" id="IPR000531">
    <property type="entry name" value="Beta-barrel_TonB"/>
</dbReference>
<dbReference type="STRING" id="983920.Y88_0037"/>
<dbReference type="HOGENOM" id="CLU_006935_2_0_5"/>
<dbReference type="Pfam" id="PF00593">
    <property type="entry name" value="TonB_dep_Rec_b-barrel"/>
    <property type="match status" value="1"/>
</dbReference>
<evidence type="ECO:0000259" key="7">
    <source>
        <dbReference type="Pfam" id="PF00593"/>
    </source>
</evidence>
<evidence type="ECO:0000256" key="3">
    <source>
        <dbReference type="ARBA" id="ARBA00023237"/>
    </source>
</evidence>
<reference evidence="9 10" key="1">
    <citation type="journal article" date="2012" name="J. Bacteriol.">
        <title>Draft Genome Sequence of Novosphingobium nitrogenifigens Y88T.</title>
        <authorList>
            <person name="Strabala T.J."/>
            <person name="Macdonald L."/>
            <person name="Liu V."/>
            <person name="Smit A.M."/>
        </authorList>
    </citation>
    <scope>NUCLEOTIDE SEQUENCE [LARGE SCALE GENOMIC DNA]</scope>
    <source>
        <strain evidence="9 10">DSM 19370</strain>
    </source>
</reference>
<dbReference type="EMBL" id="AEWJ01000022">
    <property type="protein sequence ID" value="EGD60389.1"/>
    <property type="molecule type" value="Genomic_DNA"/>
</dbReference>
<dbReference type="PANTHER" id="PTHR40980:SF3">
    <property type="entry name" value="TONB-DEPENDENT RECEPTOR-LIKE BETA-BARREL DOMAIN-CONTAINING PROTEIN"/>
    <property type="match status" value="1"/>
</dbReference>
<dbReference type="Gene3D" id="2.170.130.10">
    <property type="entry name" value="TonB-dependent receptor, plug domain"/>
    <property type="match status" value="1"/>
</dbReference>
<dbReference type="InterPro" id="IPR012910">
    <property type="entry name" value="Plug_dom"/>
</dbReference>
<name>F1Z4S4_9SPHN</name>
<evidence type="ECO:0000259" key="8">
    <source>
        <dbReference type="Pfam" id="PF07715"/>
    </source>
</evidence>
<dbReference type="OrthoDB" id="5476657at2"/>
<dbReference type="InterPro" id="IPR010104">
    <property type="entry name" value="TonB_rcpt_bac"/>
</dbReference>
<evidence type="ECO:0000313" key="9">
    <source>
        <dbReference type="EMBL" id="EGD60389.1"/>
    </source>
</evidence>
<keyword evidence="10" id="KW-1185">Reference proteome</keyword>
<comment type="caution">
    <text evidence="9">The sequence shown here is derived from an EMBL/GenBank/DDBJ whole genome shotgun (WGS) entry which is preliminary data.</text>
</comment>
<keyword evidence="9" id="KW-0675">Receptor</keyword>
<evidence type="ECO:0000256" key="5">
    <source>
        <dbReference type="SAM" id="MobiDB-lite"/>
    </source>
</evidence>
<gene>
    <name evidence="9" type="ORF">Y88_0037</name>
</gene>
<evidence type="ECO:0000256" key="6">
    <source>
        <dbReference type="SAM" id="SignalP"/>
    </source>
</evidence>
<dbReference type="InParanoid" id="F1Z4S4"/>
<protein>
    <submittedName>
        <fullName evidence="9">TonB-dependent receptor</fullName>
    </submittedName>
</protein>
<feature type="domain" description="TonB-dependent receptor plug" evidence="8">
    <location>
        <begin position="77"/>
        <end position="179"/>
    </location>
</feature>
<proteinExistence type="inferred from homology"/>
<keyword evidence="6" id="KW-0732">Signal</keyword>
<dbReference type="Proteomes" id="UP000004728">
    <property type="component" value="Unassembled WGS sequence"/>
</dbReference>
<feature type="region of interest" description="Disordered" evidence="5">
    <location>
        <begin position="31"/>
        <end position="55"/>
    </location>
</feature>
<evidence type="ECO:0000313" key="10">
    <source>
        <dbReference type="Proteomes" id="UP000004728"/>
    </source>
</evidence>
<feature type="signal peptide" evidence="6">
    <location>
        <begin position="1"/>
        <end position="29"/>
    </location>
</feature>
<evidence type="ECO:0000256" key="1">
    <source>
        <dbReference type="ARBA" id="ARBA00004442"/>
    </source>
</evidence>
<feature type="compositionally biased region" description="Basic and acidic residues" evidence="5">
    <location>
        <begin position="40"/>
        <end position="55"/>
    </location>
</feature>
<keyword evidence="2 4" id="KW-0472">Membrane</keyword>
<dbReference type="InterPro" id="IPR037066">
    <property type="entry name" value="Plug_dom_sf"/>
</dbReference>
<dbReference type="Pfam" id="PF07715">
    <property type="entry name" value="Plug"/>
    <property type="match status" value="1"/>
</dbReference>
<organism evidence="9 10">
    <name type="scientific">Novosphingobium nitrogenifigens DSM 19370</name>
    <dbReference type="NCBI Taxonomy" id="983920"/>
    <lineage>
        <taxon>Bacteria</taxon>
        <taxon>Pseudomonadati</taxon>
        <taxon>Pseudomonadota</taxon>
        <taxon>Alphaproteobacteria</taxon>
        <taxon>Sphingomonadales</taxon>
        <taxon>Sphingomonadaceae</taxon>
        <taxon>Novosphingobium</taxon>
    </lineage>
</organism>
<keyword evidence="3" id="KW-0998">Cell outer membrane</keyword>
<accession>F1Z4S4</accession>
<keyword evidence="4" id="KW-0798">TonB box</keyword>
<evidence type="ECO:0000256" key="2">
    <source>
        <dbReference type="ARBA" id="ARBA00023136"/>
    </source>
</evidence>
<feature type="domain" description="TonB-dependent receptor-like beta-barrel" evidence="7">
    <location>
        <begin position="434"/>
        <end position="952"/>
    </location>
</feature>
<evidence type="ECO:0000256" key="4">
    <source>
        <dbReference type="RuleBase" id="RU003357"/>
    </source>
</evidence>
<dbReference type="eggNOG" id="COG1629">
    <property type="taxonomic scope" value="Bacteria"/>
</dbReference>
<dbReference type="Gene3D" id="2.40.170.20">
    <property type="entry name" value="TonB-dependent receptor, beta-barrel domain"/>
    <property type="match status" value="1"/>
</dbReference>
<dbReference type="InterPro" id="IPR036942">
    <property type="entry name" value="Beta-barrel_TonB_sf"/>
</dbReference>
<dbReference type="PANTHER" id="PTHR40980">
    <property type="entry name" value="PLUG DOMAIN-CONTAINING PROTEIN"/>
    <property type="match status" value="1"/>
</dbReference>
<comment type="subcellular location">
    <subcellularLocation>
        <location evidence="1 4">Cell outer membrane</location>
    </subcellularLocation>
</comment>
<dbReference type="AlphaFoldDB" id="F1Z4S4"/>
<sequence length="986" mass="106012">MLMRGNFKSAASVAGMAIALAYGPTAALAQQASPATASPEETHAPEAHAADAHAPDESQAIIVTGLRKSLADAVGIKRNTQGVVDAITSEDIGKMPDTNLAESIQRIPGVSIDRANNEGSRVTVRGFGPEFNLVTLNGRSMPGSGTGGTRSFDFANISADGVSGIEVFKTGRADVASGGIGSTIDIHTARPFDHNGLRASAQIKGTDDTSRSGFHVTPEFSGLISDTFADDRIGVLLNGSYSERDSQTQSAYTRGWLNLGEADLGSATITNNSTNPLGHVWAPQDANWAVENHHRTRFNGQAVLQFKPTDTIVGTVDYTYALYKDHALKNSFGAWFGYGGALTSATIDPHGTITNLVDAGSDLSYTGTDDKQRNELSSLGGNVKWQALDNLTVVADAHHSVNTSTDESQFYIVGQDQNYSINKIFDSTKTSIPTTTWTFQSPHNVNNLDTSLITPLFGQHNFNRQRTSINEAKLETEWRNSSDSGLHAIKVGVNYKQTKTAFTVYNSGNISNGYYDPRLDGALPSSLFTKVSSSTLLNGMSGGGSGILVPYFYSFNPFAVSQALAGLPNYNGTGPAPAYPSGYGYGATPATDNLIKERTFSAYLQMQFDTEFNGMRFKAQAGVRYEHTSVTSASLQNTPVSVTWNNPTEFQTQFLPGSQTYTAGSSYNNFLPAIDASLQITRRLTARASYSSTITRSDLNSLVSTQVVNANPHAGNRTISSGNPALLPYTSQNFDVSLEYYVKNNSYFSVNYFVKQVSNFITQTTSNVTIPGLTDASAGAIAQRATAEVLAAGQQASPQNIFAQMMLDTGQQSFVGQPNDPLLTWQLTKPSNGPTVNIHGFEFAGQYVFGDTGFGLQANVSLPAGGAHYDNNNILEQFALPGLSKSYNIVGFYEKHGFQTRIAWNHRGAFLAAISQPLYANQPTYTAAYGQLDASASYDINRHATVFVDAVNILGASQNQYGRYTNQFLYAAKGYGRYQVGVRVKL</sequence>
<dbReference type="SUPFAM" id="SSF56935">
    <property type="entry name" value="Porins"/>
    <property type="match status" value="1"/>
</dbReference>